<dbReference type="AlphaFoldDB" id="F0EWT1"/>
<proteinExistence type="predicted"/>
<evidence type="ECO:0000256" key="2">
    <source>
        <dbReference type="ARBA" id="ARBA00023012"/>
    </source>
</evidence>
<evidence type="ECO:0000256" key="3">
    <source>
        <dbReference type="ARBA" id="ARBA00023125"/>
    </source>
</evidence>
<dbReference type="Proteomes" id="UP000004088">
    <property type="component" value="Unassembled WGS sequence"/>
</dbReference>
<dbReference type="InterPro" id="IPR016032">
    <property type="entry name" value="Sig_transdc_resp-reg_C-effctor"/>
</dbReference>
<dbReference type="Pfam" id="PF00072">
    <property type="entry name" value="Response_reg"/>
    <property type="match status" value="1"/>
</dbReference>
<dbReference type="InterPro" id="IPR011006">
    <property type="entry name" value="CheY-like_superfamily"/>
</dbReference>
<dbReference type="InterPro" id="IPR039420">
    <property type="entry name" value="WalR-like"/>
</dbReference>
<dbReference type="InterPro" id="IPR001867">
    <property type="entry name" value="OmpR/PhoB-type_DNA-bd"/>
</dbReference>
<feature type="modified residue" description="4-aspartylphosphate" evidence="4">
    <location>
        <position position="54"/>
    </location>
</feature>
<comment type="caution">
    <text evidence="8">The sequence shown here is derived from an EMBL/GenBank/DDBJ whole genome shotgun (WGS) entry which is preliminary data.</text>
</comment>
<dbReference type="Gene3D" id="3.40.50.2300">
    <property type="match status" value="1"/>
</dbReference>
<evidence type="ECO:0000259" key="7">
    <source>
        <dbReference type="PROSITE" id="PS51755"/>
    </source>
</evidence>
<dbReference type="GO" id="GO:0000976">
    <property type="term" value="F:transcription cis-regulatory region binding"/>
    <property type="evidence" value="ECO:0007669"/>
    <property type="project" value="TreeGrafter"/>
</dbReference>
<dbReference type="PROSITE" id="PS51755">
    <property type="entry name" value="OMPR_PHOB"/>
    <property type="match status" value="1"/>
</dbReference>
<keyword evidence="3 5" id="KW-0238">DNA-binding</keyword>
<keyword evidence="9" id="KW-1185">Reference proteome</keyword>
<dbReference type="PANTHER" id="PTHR48111">
    <property type="entry name" value="REGULATOR OF RPOS"/>
    <property type="match status" value="1"/>
</dbReference>
<gene>
    <name evidence="8" type="primary">phoB</name>
    <name evidence="8" type="ORF">HMPREF9098_0311</name>
</gene>
<dbReference type="GO" id="GO:0005829">
    <property type="term" value="C:cytosol"/>
    <property type="evidence" value="ECO:0007669"/>
    <property type="project" value="TreeGrafter"/>
</dbReference>
<evidence type="ECO:0000313" key="9">
    <source>
        <dbReference type="Proteomes" id="UP000004088"/>
    </source>
</evidence>
<dbReference type="RefSeq" id="WP_003781242.1">
    <property type="nucleotide sequence ID" value="NZ_GL870929.1"/>
</dbReference>
<dbReference type="SMART" id="SM00448">
    <property type="entry name" value="REC"/>
    <property type="match status" value="1"/>
</dbReference>
<dbReference type="HOGENOM" id="CLU_000445_30_4_4"/>
<evidence type="ECO:0000256" key="4">
    <source>
        <dbReference type="PROSITE-ProRule" id="PRU00169"/>
    </source>
</evidence>
<feature type="domain" description="OmpR/PhoB-type" evidence="7">
    <location>
        <begin position="127"/>
        <end position="226"/>
    </location>
</feature>
<keyword evidence="2" id="KW-0902">Two-component regulatory system</keyword>
<dbReference type="PANTHER" id="PTHR48111:SF40">
    <property type="entry name" value="PHOSPHATE REGULON TRANSCRIPTIONAL REGULATORY PROTEIN PHOB"/>
    <property type="match status" value="1"/>
</dbReference>
<dbReference type="InterPro" id="IPR001789">
    <property type="entry name" value="Sig_transdc_resp-reg_receiver"/>
</dbReference>
<evidence type="ECO:0000313" key="8">
    <source>
        <dbReference type="EMBL" id="EGC18162.1"/>
    </source>
</evidence>
<protein>
    <submittedName>
        <fullName evidence="8">Phosphate regulon transcriptional regulatory protein PhoB</fullName>
    </submittedName>
</protein>
<sequence>MDKARILVVEDELPIQTLIAFNLQEAGFDVCCAQNVQAASDILRARLPDLMVLDWMLPDCDGVSWIAELRRQTATAALPIILLTARSEDADKELGFAQGADDYLTKPFSPRELVARIHARLRRAPSGNAWRSAGRLQLNPETQRVTADGANIECSSSEFKLLHFLMTHPERVFSRRQLLDHVWGEDACVEERTVDTQIGRLRRLLESAGLSDYIQTVRGSGYRFSAPAP</sequence>
<evidence type="ECO:0000256" key="1">
    <source>
        <dbReference type="ARBA" id="ARBA00022553"/>
    </source>
</evidence>
<dbReference type="Pfam" id="PF00486">
    <property type="entry name" value="Trans_reg_C"/>
    <property type="match status" value="1"/>
</dbReference>
<dbReference type="EMBL" id="AEWV01000006">
    <property type="protein sequence ID" value="EGC18162.1"/>
    <property type="molecule type" value="Genomic_DNA"/>
</dbReference>
<dbReference type="SUPFAM" id="SSF52172">
    <property type="entry name" value="CheY-like"/>
    <property type="match status" value="1"/>
</dbReference>
<dbReference type="GO" id="GO:0032993">
    <property type="term" value="C:protein-DNA complex"/>
    <property type="evidence" value="ECO:0007669"/>
    <property type="project" value="TreeGrafter"/>
</dbReference>
<dbReference type="SUPFAM" id="SSF46894">
    <property type="entry name" value="C-terminal effector domain of the bipartite response regulators"/>
    <property type="match status" value="1"/>
</dbReference>
<feature type="domain" description="Response regulatory" evidence="6">
    <location>
        <begin position="5"/>
        <end position="121"/>
    </location>
</feature>
<dbReference type="GO" id="GO:0000156">
    <property type="term" value="F:phosphorelay response regulator activity"/>
    <property type="evidence" value="ECO:0007669"/>
    <property type="project" value="TreeGrafter"/>
</dbReference>
<feature type="DNA-binding region" description="OmpR/PhoB-type" evidence="5">
    <location>
        <begin position="127"/>
        <end position="226"/>
    </location>
</feature>
<evidence type="ECO:0000259" key="6">
    <source>
        <dbReference type="PROSITE" id="PS50110"/>
    </source>
</evidence>
<dbReference type="PROSITE" id="PS50110">
    <property type="entry name" value="RESPONSE_REGULATORY"/>
    <property type="match status" value="1"/>
</dbReference>
<dbReference type="GO" id="GO:0006355">
    <property type="term" value="P:regulation of DNA-templated transcription"/>
    <property type="evidence" value="ECO:0007669"/>
    <property type="project" value="InterPro"/>
</dbReference>
<keyword evidence="1 4" id="KW-0597">Phosphoprotein</keyword>
<dbReference type="Gene3D" id="1.10.10.10">
    <property type="entry name" value="Winged helix-like DNA-binding domain superfamily/Winged helix DNA-binding domain"/>
    <property type="match status" value="1"/>
</dbReference>
<dbReference type="STRING" id="888741.HMPREF9098_0311"/>
<organism evidence="8 9">
    <name type="scientific">Kingella denitrificans ATCC 33394</name>
    <dbReference type="NCBI Taxonomy" id="888741"/>
    <lineage>
        <taxon>Bacteria</taxon>
        <taxon>Pseudomonadati</taxon>
        <taxon>Pseudomonadota</taxon>
        <taxon>Betaproteobacteria</taxon>
        <taxon>Neisseriales</taxon>
        <taxon>Neisseriaceae</taxon>
        <taxon>Kingella</taxon>
    </lineage>
</organism>
<dbReference type="Gene3D" id="6.10.250.690">
    <property type="match status" value="1"/>
</dbReference>
<reference evidence="8 9" key="1">
    <citation type="submission" date="2011-01" db="EMBL/GenBank/DDBJ databases">
        <authorList>
            <person name="Muzny D."/>
            <person name="Qin X."/>
            <person name="Deng J."/>
            <person name="Jiang H."/>
            <person name="Liu Y."/>
            <person name="Qu J."/>
            <person name="Song X.-Z."/>
            <person name="Zhang L."/>
            <person name="Thornton R."/>
            <person name="Coyle M."/>
            <person name="Francisco L."/>
            <person name="Jackson L."/>
            <person name="Javaid M."/>
            <person name="Korchina V."/>
            <person name="Kovar C."/>
            <person name="Mata R."/>
            <person name="Mathew T."/>
            <person name="Ngo R."/>
            <person name="Nguyen L."/>
            <person name="Nguyen N."/>
            <person name="Okwuonu G."/>
            <person name="Ongeri F."/>
            <person name="Pham C."/>
            <person name="Simmons D."/>
            <person name="Wilczek-Boney K."/>
            <person name="Hale W."/>
            <person name="Jakkamsetti A."/>
            <person name="Pham P."/>
            <person name="Ruth R."/>
            <person name="San Lucas F."/>
            <person name="Warren J."/>
            <person name="Zhang J."/>
            <person name="Zhao Z."/>
            <person name="Zhou C."/>
            <person name="Zhu D."/>
            <person name="Lee S."/>
            <person name="Bess C."/>
            <person name="Blankenburg K."/>
            <person name="Forbes L."/>
            <person name="Fu Q."/>
            <person name="Gubbala S."/>
            <person name="Hirani K."/>
            <person name="Jayaseelan J.C."/>
            <person name="Lara F."/>
            <person name="Munidasa M."/>
            <person name="Palculict T."/>
            <person name="Patil S."/>
            <person name="Pu L.-L."/>
            <person name="Saada N."/>
            <person name="Tang L."/>
            <person name="Weissenberger G."/>
            <person name="Zhu Y."/>
            <person name="Hemphill L."/>
            <person name="Shang Y."/>
            <person name="Youmans B."/>
            <person name="Ayvaz T."/>
            <person name="Ross M."/>
            <person name="Santibanez J."/>
            <person name="Aqrawi P."/>
            <person name="Gross S."/>
            <person name="Joshi V."/>
            <person name="Fowler G."/>
            <person name="Nazareth L."/>
            <person name="Reid J."/>
            <person name="Worley K."/>
            <person name="Petrosino J."/>
            <person name="Highlander S."/>
            <person name="Gibbs R."/>
        </authorList>
    </citation>
    <scope>NUCLEOTIDE SEQUENCE [LARGE SCALE GENOMIC DNA]</scope>
    <source>
        <strain evidence="8 9">ATCC 33394</strain>
    </source>
</reference>
<dbReference type="CDD" id="cd00383">
    <property type="entry name" value="trans_reg_C"/>
    <property type="match status" value="1"/>
</dbReference>
<dbReference type="InterPro" id="IPR036388">
    <property type="entry name" value="WH-like_DNA-bd_sf"/>
</dbReference>
<name>F0EWT1_9NEIS</name>
<dbReference type="SMART" id="SM00862">
    <property type="entry name" value="Trans_reg_C"/>
    <property type="match status" value="1"/>
</dbReference>
<evidence type="ECO:0000256" key="5">
    <source>
        <dbReference type="PROSITE-ProRule" id="PRU01091"/>
    </source>
</evidence>
<accession>F0EWT1</accession>